<proteinExistence type="predicted"/>
<evidence type="ECO:0000313" key="2">
    <source>
        <dbReference type="Proteomes" id="UP001642464"/>
    </source>
</evidence>
<name>A0ABP0MH31_9DINO</name>
<reference evidence="1 2" key="1">
    <citation type="submission" date="2024-02" db="EMBL/GenBank/DDBJ databases">
        <authorList>
            <person name="Chen Y."/>
            <person name="Shah S."/>
            <person name="Dougan E. K."/>
            <person name="Thang M."/>
            <person name="Chan C."/>
        </authorList>
    </citation>
    <scope>NUCLEOTIDE SEQUENCE [LARGE SCALE GENOMIC DNA]</scope>
</reference>
<comment type="caution">
    <text evidence="1">The sequence shown here is derived from an EMBL/GenBank/DDBJ whole genome shotgun (WGS) entry which is preliminary data.</text>
</comment>
<accession>A0ABP0MH31</accession>
<keyword evidence="2" id="KW-1185">Reference proteome</keyword>
<dbReference type="Proteomes" id="UP001642464">
    <property type="component" value="Unassembled WGS sequence"/>
</dbReference>
<dbReference type="EMBL" id="CAXAMM010021890">
    <property type="protein sequence ID" value="CAK9050775.1"/>
    <property type="molecule type" value="Genomic_DNA"/>
</dbReference>
<protein>
    <submittedName>
        <fullName evidence="1">Cell wall protein PRY3</fullName>
    </submittedName>
</protein>
<sequence length="724" mass="81417">MSDGAEIDEEGRGAETLLFGLVANGQMPLYEVVEQGHSEVEQRLIDSIPSLEVAEVEVSLLSGRAVRCKAETSSTICELREEAQQHGNKLVASLLDVSDQTVPLGIQICNACDTVALLLRDEVAKGDALKLCCAQAQQEDSPELLKASIFGLMQPEEMKEFLQAPDHRLWLKIKSDTERFIELLKDPKTVPYSAEEMTPEPFNERVRTMRPVVMDQSVREPATNTPFGHTGYMKYLTLKIVQAMGFKDWAEGLCLRLLNVSHNSSCTQVTMRFAHALPDLDIAITGQYYGSSYTPETQILEWMCYKGDSMDGMIAMFSPGQADRTAGINAIREFKIPNAFLDLTMKASVRFAQSDFVQSVVDTVEKIDEIYTEMGLDPCPWREDSEVNARPGRGEISLNLVDLMEFLNLSINGDMDDVKEQEAANAFSTWKACDAFRRRVVAILTEEGRGCADYRDYGRLVGWLRKHFPEHEHYRILVHAHGGHSNVQDAASVEAALQGANGVWAAIIPQASQAGHNSSLVFLDNILQLGNSHVLEDFWLHQASECARHVYFLNFNTYKIQDDCPIWGMGGLMRLTHSAFSRVSGESWRHRRGEYFNVWSDEESLELKRAAESDLHLQMEVASLRQAERGGEYRISPLVSDVETWRHRLSEAGATQRKERVDDYLHEVRALGFALMNAGIRVNINEAATLRKLVDIARRNKARDLRCPKVANYLKAQQHQGLTE</sequence>
<gene>
    <name evidence="1" type="ORF">SCF082_LOCUS27950</name>
</gene>
<evidence type="ECO:0000313" key="1">
    <source>
        <dbReference type="EMBL" id="CAK9050775.1"/>
    </source>
</evidence>
<organism evidence="1 2">
    <name type="scientific">Durusdinium trenchii</name>
    <dbReference type="NCBI Taxonomy" id="1381693"/>
    <lineage>
        <taxon>Eukaryota</taxon>
        <taxon>Sar</taxon>
        <taxon>Alveolata</taxon>
        <taxon>Dinophyceae</taxon>
        <taxon>Suessiales</taxon>
        <taxon>Symbiodiniaceae</taxon>
        <taxon>Durusdinium</taxon>
    </lineage>
</organism>